<dbReference type="Proteomes" id="UP000199051">
    <property type="component" value="Unassembled WGS sequence"/>
</dbReference>
<accession>A0A1H9KDM6</accession>
<organism evidence="4 5">
    <name type="scientific">Actinokineospora terrae</name>
    <dbReference type="NCBI Taxonomy" id="155974"/>
    <lineage>
        <taxon>Bacteria</taxon>
        <taxon>Bacillati</taxon>
        <taxon>Actinomycetota</taxon>
        <taxon>Actinomycetes</taxon>
        <taxon>Pseudonocardiales</taxon>
        <taxon>Pseudonocardiaceae</taxon>
        <taxon>Actinokineospora</taxon>
    </lineage>
</organism>
<dbReference type="EMBL" id="FOGI01000001">
    <property type="protein sequence ID" value="SEQ97182.1"/>
    <property type="molecule type" value="Genomic_DNA"/>
</dbReference>
<feature type="region of interest" description="Disordered" evidence="2">
    <location>
        <begin position="1"/>
        <end position="26"/>
    </location>
</feature>
<dbReference type="SUPFAM" id="SSF55874">
    <property type="entry name" value="ATPase domain of HSP90 chaperone/DNA topoisomerase II/histidine kinase"/>
    <property type="match status" value="1"/>
</dbReference>
<proteinExistence type="predicted"/>
<sequence length="165" mass="17475">MSTAPGAGETGSPTTEVPGPGVPMEAPVTVTAESSADHITVRLPARAEHVVTVRNHVRVWLADFGVAIETARNIVMATDEAVTNAIDHRFRPEGDDGAVTLTLHAKAKTIVVTVAEDGSWQLPAQGNNPIDGGFNLPLLRVLADEVQLRHSDGRSTLVAHFPHRG</sequence>
<dbReference type="Gene3D" id="3.30.565.10">
    <property type="entry name" value="Histidine kinase-like ATPase, C-terminal domain"/>
    <property type="match status" value="1"/>
</dbReference>
<keyword evidence="1" id="KW-0723">Serine/threonine-protein kinase</keyword>
<name>A0A1H9KDM6_9PSEU</name>
<keyword evidence="4" id="KW-0418">Kinase</keyword>
<dbReference type="GO" id="GO:0004674">
    <property type="term" value="F:protein serine/threonine kinase activity"/>
    <property type="evidence" value="ECO:0007669"/>
    <property type="project" value="UniProtKB-KW"/>
</dbReference>
<dbReference type="InterPro" id="IPR036890">
    <property type="entry name" value="HATPase_C_sf"/>
</dbReference>
<keyword evidence="4" id="KW-0808">Transferase</keyword>
<evidence type="ECO:0000313" key="5">
    <source>
        <dbReference type="Proteomes" id="UP000199051"/>
    </source>
</evidence>
<evidence type="ECO:0000256" key="2">
    <source>
        <dbReference type="SAM" id="MobiDB-lite"/>
    </source>
</evidence>
<gene>
    <name evidence="4" type="ORF">SAMN04487818_101131</name>
</gene>
<dbReference type="InterPro" id="IPR050267">
    <property type="entry name" value="Anti-sigma-factor_SerPK"/>
</dbReference>
<keyword evidence="5" id="KW-1185">Reference proteome</keyword>
<evidence type="ECO:0000313" key="4">
    <source>
        <dbReference type="EMBL" id="SEQ97182.1"/>
    </source>
</evidence>
<dbReference type="CDD" id="cd16936">
    <property type="entry name" value="HATPase_RsbW-like"/>
    <property type="match status" value="1"/>
</dbReference>
<evidence type="ECO:0000259" key="3">
    <source>
        <dbReference type="Pfam" id="PF13581"/>
    </source>
</evidence>
<evidence type="ECO:0000256" key="1">
    <source>
        <dbReference type="ARBA" id="ARBA00022527"/>
    </source>
</evidence>
<dbReference type="InterPro" id="IPR003594">
    <property type="entry name" value="HATPase_dom"/>
</dbReference>
<dbReference type="AlphaFoldDB" id="A0A1H9KDM6"/>
<reference evidence="5" key="1">
    <citation type="submission" date="2016-10" db="EMBL/GenBank/DDBJ databases">
        <authorList>
            <person name="Varghese N."/>
            <person name="Submissions S."/>
        </authorList>
    </citation>
    <scope>NUCLEOTIDE SEQUENCE [LARGE SCALE GENOMIC DNA]</scope>
    <source>
        <strain evidence="5">DSM 44260</strain>
    </source>
</reference>
<dbReference type="PANTHER" id="PTHR35526">
    <property type="entry name" value="ANTI-SIGMA-F FACTOR RSBW-RELATED"/>
    <property type="match status" value="1"/>
</dbReference>
<dbReference type="PANTHER" id="PTHR35526:SF3">
    <property type="entry name" value="ANTI-SIGMA-F FACTOR RSBW"/>
    <property type="match status" value="1"/>
</dbReference>
<feature type="domain" description="Histidine kinase/HSP90-like ATPase" evidence="3">
    <location>
        <begin position="43"/>
        <end position="158"/>
    </location>
</feature>
<dbReference type="STRING" id="155974.SAMN04487818_101131"/>
<protein>
    <submittedName>
        <fullName evidence="4">Anti-sigma regulatory factor (Ser/Thr protein kinase)</fullName>
    </submittedName>
</protein>
<dbReference type="Pfam" id="PF13581">
    <property type="entry name" value="HATPase_c_2"/>
    <property type="match status" value="1"/>
</dbReference>